<protein>
    <submittedName>
        <fullName evidence="15">Uncharacterized protein</fullName>
    </submittedName>
</protein>
<comment type="caution">
    <text evidence="15">The sequence shown here is derived from an EMBL/GenBank/DDBJ whole genome shotgun (WGS) entry which is preliminary data.</text>
</comment>
<dbReference type="SMART" id="SM00717">
    <property type="entry name" value="SANT"/>
    <property type="match status" value="2"/>
</dbReference>
<dbReference type="PANTHER" id="PTHR16089">
    <property type="entry name" value="REST COREPRESSOR COREST PROTEIN-RELATED"/>
    <property type="match status" value="1"/>
</dbReference>
<dbReference type="InterPro" id="IPR017884">
    <property type="entry name" value="SANT_dom"/>
</dbReference>
<evidence type="ECO:0000259" key="14">
    <source>
        <dbReference type="PROSITE" id="PS51293"/>
    </source>
</evidence>
<keyword evidence="7" id="KW-0175">Coiled coil</keyword>
<keyword evidence="16" id="KW-1185">Reference proteome</keyword>
<dbReference type="OrthoDB" id="10064338at2759"/>
<dbReference type="AlphaFoldDB" id="A0A813Q4C5"/>
<keyword evidence="2" id="KW-0678">Repressor</keyword>
<evidence type="ECO:0000256" key="7">
    <source>
        <dbReference type="ARBA" id="ARBA00023054"/>
    </source>
</evidence>
<dbReference type="Proteomes" id="UP000663879">
    <property type="component" value="Unassembled WGS sequence"/>
</dbReference>
<feature type="compositionally biased region" description="Low complexity" evidence="12">
    <location>
        <begin position="17"/>
        <end position="29"/>
    </location>
</feature>
<dbReference type="PANTHER" id="PTHR16089:SF28">
    <property type="entry name" value="REST COREPRESSOR"/>
    <property type="match status" value="1"/>
</dbReference>
<evidence type="ECO:0000256" key="6">
    <source>
        <dbReference type="ARBA" id="ARBA00023015"/>
    </source>
</evidence>
<dbReference type="Pfam" id="PF20878">
    <property type="entry name" value="REST_helical"/>
    <property type="match status" value="1"/>
</dbReference>
<feature type="domain" description="SANT" evidence="14">
    <location>
        <begin position="165"/>
        <end position="213"/>
    </location>
</feature>
<dbReference type="EMBL" id="CAJNOC010000440">
    <property type="protein sequence ID" value="CAF0761791.1"/>
    <property type="molecule type" value="Genomic_DNA"/>
</dbReference>
<dbReference type="GO" id="GO:0005667">
    <property type="term" value="C:transcription regulator complex"/>
    <property type="evidence" value="ECO:0007669"/>
    <property type="project" value="TreeGrafter"/>
</dbReference>
<dbReference type="Gene3D" id="1.20.58.1880">
    <property type="match status" value="1"/>
</dbReference>
<feature type="compositionally biased region" description="Low complexity" evidence="12">
    <location>
        <begin position="41"/>
        <end position="68"/>
    </location>
</feature>
<dbReference type="PROSITE" id="PS51156">
    <property type="entry name" value="ELM2"/>
    <property type="match status" value="1"/>
</dbReference>
<gene>
    <name evidence="15" type="ORF">OXX778_LOCUS4471</name>
</gene>
<evidence type="ECO:0000256" key="11">
    <source>
        <dbReference type="ARBA" id="ARBA00038011"/>
    </source>
</evidence>
<evidence type="ECO:0000256" key="4">
    <source>
        <dbReference type="ARBA" id="ARBA00022771"/>
    </source>
</evidence>
<dbReference type="InterPro" id="IPR001005">
    <property type="entry name" value="SANT/Myb"/>
</dbReference>
<feature type="region of interest" description="Disordered" evidence="12">
    <location>
        <begin position="1"/>
        <end position="73"/>
    </location>
</feature>
<dbReference type="FunFam" id="1.10.10.60:FF:000012">
    <property type="entry name" value="Metastasis-associated 1 family, member 3"/>
    <property type="match status" value="1"/>
</dbReference>
<evidence type="ECO:0000256" key="2">
    <source>
        <dbReference type="ARBA" id="ARBA00022491"/>
    </source>
</evidence>
<dbReference type="Pfam" id="PF01448">
    <property type="entry name" value="ELM2"/>
    <property type="match status" value="1"/>
</dbReference>
<name>A0A813Q4C5_9BILA</name>
<feature type="domain" description="ELM2" evidence="13">
    <location>
        <begin position="77"/>
        <end position="161"/>
    </location>
</feature>
<comment type="similarity">
    <text evidence="11">Belongs to the CoREST family.</text>
</comment>
<evidence type="ECO:0000256" key="1">
    <source>
        <dbReference type="ARBA" id="ARBA00004123"/>
    </source>
</evidence>
<keyword evidence="4" id="KW-0863">Zinc-finger</keyword>
<accession>A0A813Q4C5</accession>
<feature type="domain" description="SANT" evidence="14">
    <location>
        <begin position="440"/>
        <end position="491"/>
    </location>
</feature>
<dbReference type="Gene3D" id="4.10.1240.50">
    <property type="match status" value="1"/>
</dbReference>
<dbReference type="GO" id="GO:0008270">
    <property type="term" value="F:zinc ion binding"/>
    <property type="evidence" value="ECO:0007669"/>
    <property type="project" value="UniProtKB-KW"/>
</dbReference>
<keyword evidence="5" id="KW-0862">Zinc</keyword>
<dbReference type="SUPFAM" id="SSF46689">
    <property type="entry name" value="Homeodomain-like"/>
    <property type="match status" value="2"/>
</dbReference>
<dbReference type="CDD" id="cd00167">
    <property type="entry name" value="SANT"/>
    <property type="match status" value="1"/>
</dbReference>
<dbReference type="GO" id="GO:0006357">
    <property type="term" value="P:regulation of transcription by RNA polymerase II"/>
    <property type="evidence" value="ECO:0007669"/>
    <property type="project" value="TreeGrafter"/>
</dbReference>
<feature type="region of interest" description="Disordered" evidence="12">
    <location>
        <begin position="225"/>
        <end position="254"/>
    </location>
</feature>
<dbReference type="PROSITE" id="PS51293">
    <property type="entry name" value="SANT"/>
    <property type="match status" value="2"/>
</dbReference>
<dbReference type="SMART" id="SM01189">
    <property type="entry name" value="ELM2"/>
    <property type="match status" value="1"/>
</dbReference>
<dbReference type="Gene3D" id="1.10.10.60">
    <property type="entry name" value="Homeodomain-like"/>
    <property type="match status" value="1"/>
</dbReference>
<sequence>MQLRMNQEQENKPNAQSNTNSKETSNKSNILTSYNRRGGLNNNQNTSSNGNKSSANSVSSSSTSSTITDVPENTSGSCIKVGADYQAILPEYNSKKYQRKELKEREFATWQPAPNLTDTQIDDYLKEALLKHSYNIEQALGFLFYNKHNISKALSEMNKYVPKPDEWTQEEKILFEQAYSFNGKNFSKIRQILPDKTIGNLVTYYYNWKKSKLISQIEVLQNSNKNSTNNEIDQSDRKSERNGDNASDDNDSVDDNFNSNVNTICANCDFITNVLQSTTKGQLCIPCFTYYKQTSLMRPDHVINKSLSNNNSHRTNYSQNGSLLRTNRYLTISNTTQANNGDLSNSANNISTQAKNFHKSLRKPPKGIYLNYDELIDLVQAGAQNVFEELKRKNILHRNQTQSNKQEIELMIKQIAVENDSLKSEINDLLFKSEKNESEKVSPFWSQKEISLVLQAFQKYGEDFEGISDLIETKSPESIKAFYNYYKDSLNLDKLILNSKELGKRSQDILSNLKRLNRSDVPVKMNGTSAN</sequence>
<comment type="subcellular location">
    <subcellularLocation>
        <location evidence="1">Nucleus</location>
    </subcellularLocation>
</comment>
<dbReference type="InterPro" id="IPR009057">
    <property type="entry name" value="Homeodomain-like_sf"/>
</dbReference>
<evidence type="ECO:0000259" key="13">
    <source>
        <dbReference type="PROSITE" id="PS51156"/>
    </source>
</evidence>
<keyword evidence="6" id="KW-0805">Transcription regulation</keyword>
<organism evidence="15 16">
    <name type="scientific">Brachionus calyciflorus</name>
    <dbReference type="NCBI Taxonomy" id="104777"/>
    <lineage>
        <taxon>Eukaryota</taxon>
        <taxon>Metazoa</taxon>
        <taxon>Spiralia</taxon>
        <taxon>Gnathifera</taxon>
        <taxon>Rotifera</taxon>
        <taxon>Eurotatoria</taxon>
        <taxon>Monogononta</taxon>
        <taxon>Pseudotrocha</taxon>
        <taxon>Ploima</taxon>
        <taxon>Brachionidae</taxon>
        <taxon>Brachionus</taxon>
    </lineage>
</organism>
<keyword evidence="10" id="KW-0539">Nucleus</keyword>
<dbReference type="InterPro" id="IPR051066">
    <property type="entry name" value="Trans_reg/Corepressor"/>
</dbReference>
<reference evidence="15" key="1">
    <citation type="submission" date="2021-02" db="EMBL/GenBank/DDBJ databases">
        <authorList>
            <person name="Nowell W R."/>
        </authorList>
    </citation>
    <scope>NUCLEOTIDE SEQUENCE</scope>
    <source>
        <strain evidence="15">Ploen Becks lab</strain>
    </source>
</reference>
<feature type="compositionally biased region" description="Polar residues" evidence="12">
    <location>
        <begin position="1"/>
        <end position="16"/>
    </location>
</feature>
<dbReference type="GO" id="GO:0000118">
    <property type="term" value="C:histone deacetylase complex"/>
    <property type="evidence" value="ECO:0007669"/>
    <property type="project" value="TreeGrafter"/>
</dbReference>
<keyword evidence="8" id="KW-0238">DNA-binding</keyword>
<evidence type="ECO:0000256" key="10">
    <source>
        <dbReference type="ARBA" id="ARBA00023242"/>
    </source>
</evidence>
<evidence type="ECO:0000256" key="5">
    <source>
        <dbReference type="ARBA" id="ARBA00022833"/>
    </source>
</evidence>
<dbReference type="GO" id="GO:0003714">
    <property type="term" value="F:transcription corepressor activity"/>
    <property type="evidence" value="ECO:0007669"/>
    <property type="project" value="TreeGrafter"/>
</dbReference>
<evidence type="ECO:0000313" key="16">
    <source>
        <dbReference type="Proteomes" id="UP000663879"/>
    </source>
</evidence>
<evidence type="ECO:0000256" key="8">
    <source>
        <dbReference type="ARBA" id="ARBA00023125"/>
    </source>
</evidence>
<evidence type="ECO:0000256" key="12">
    <source>
        <dbReference type="SAM" id="MobiDB-lite"/>
    </source>
</evidence>
<proteinExistence type="inferred from homology"/>
<dbReference type="InterPro" id="IPR049048">
    <property type="entry name" value="REST_helical"/>
</dbReference>
<keyword evidence="3" id="KW-0479">Metal-binding</keyword>
<dbReference type="Pfam" id="PF00249">
    <property type="entry name" value="Myb_DNA-binding"/>
    <property type="match status" value="2"/>
</dbReference>
<evidence type="ECO:0000256" key="9">
    <source>
        <dbReference type="ARBA" id="ARBA00023163"/>
    </source>
</evidence>
<evidence type="ECO:0000313" key="15">
    <source>
        <dbReference type="EMBL" id="CAF0761791.1"/>
    </source>
</evidence>
<evidence type="ECO:0000256" key="3">
    <source>
        <dbReference type="ARBA" id="ARBA00022723"/>
    </source>
</evidence>
<keyword evidence="9" id="KW-0804">Transcription</keyword>
<dbReference type="InterPro" id="IPR000949">
    <property type="entry name" value="ELM2_dom"/>
</dbReference>
<feature type="compositionally biased region" description="Basic and acidic residues" evidence="12">
    <location>
        <begin position="234"/>
        <end position="243"/>
    </location>
</feature>
<dbReference type="GO" id="GO:0003677">
    <property type="term" value="F:DNA binding"/>
    <property type="evidence" value="ECO:0007669"/>
    <property type="project" value="UniProtKB-KW"/>
</dbReference>